<dbReference type="EMBL" id="LT629742">
    <property type="protein sequence ID" value="SDR77059.1"/>
    <property type="molecule type" value="Genomic_DNA"/>
</dbReference>
<evidence type="ECO:0000313" key="5">
    <source>
        <dbReference type="EMBL" id="SDR77059.1"/>
    </source>
</evidence>
<protein>
    <submittedName>
        <fullName evidence="5">Carbohydrate ABC transporter substrate-binding protein, CUT1 family</fullName>
    </submittedName>
</protein>
<sequence>MKNSHSNWMRIGAVLGASALLLGTMSGCAADGGSAGGSKEDVDAALDVETTLTWWTWGDDTQEMADAFTKENPKIKIDVVKMDNPDAVVTKLQNAVKAGTGAPDLVPAEYQTIPQLTMGGALADMSEYGIDDFAADFTESTWNAMNFGGKQTGIPMDSGPMVMIYNQELFNAAGITEAPKTWDEYATAAAAINAHDPEAYIANSGDAGFITSMFWASGGRPFQVEGENVTIDLQDAGTKKFADYWGTLLTANQLSPLSTWSDEWSKALEQNKLGSLLMGSWMISGMDDYSPNGTWRVAQIPSWDGKSASAQNGGSGLAVTEQSKNKAAAAAVLEFMATGTGRDIQNTKGFPGTTAIMEDPAWLDFEFPAYGGQKANQEGKTASENVVDGWQYLPFQGYANNIFGDTVGKALGEKGDINAGLVAWQADLVEYGNAQGFTVNK</sequence>
<organism evidence="5 6">
    <name type="scientific">Microterricola viridarii</name>
    <dbReference type="NCBI Taxonomy" id="412690"/>
    <lineage>
        <taxon>Bacteria</taxon>
        <taxon>Bacillati</taxon>
        <taxon>Actinomycetota</taxon>
        <taxon>Actinomycetes</taxon>
        <taxon>Micrococcales</taxon>
        <taxon>Microbacteriaceae</taxon>
        <taxon>Microterricola</taxon>
    </lineage>
</organism>
<dbReference type="InterPro" id="IPR006059">
    <property type="entry name" value="SBP"/>
</dbReference>
<dbReference type="Pfam" id="PF01547">
    <property type="entry name" value="SBP_bac_1"/>
    <property type="match status" value="1"/>
</dbReference>
<gene>
    <name evidence="5" type="ORF">SAMN04489834_0192</name>
</gene>
<feature type="chain" id="PRO_5038938860" evidence="4">
    <location>
        <begin position="30"/>
        <end position="441"/>
    </location>
</feature>
<evidence type="ECO:0000256" key="1">
    <source>
        <dbReference type="ARBA" id="ARBA00008520"/>
    </source>
</evidence>
<dbReference type="GO" id="GO:0042956">
    <property type="term" value="P:maltodextrin transmembrane transport"/>
    <property type="evidence" value="ECO:0007669"/>
    <property type="project" value="TreeGrafter"/>
</dbReference>
<keyword evidence="3 4" id="KW-0732">Signal</keyword>
<dbReference type="SUPFAM" id="SSF53850">
    <property type="entry name" value="Periplasmic binding protein-like II"/>
    <property type="match status" value="1"/>
</dbReference>
<keyword evidence="2" id="KW-0813">Transport</keyword>
<dbReference type="GO" id="GO:0015768">
    <property type="term" value="P:maltose transport"/>
    <property type="evidence" value="ECO:0007669"/>
    <property type="project" value="TreeGrafter"/>
</dbReference>
<dbReference type="GO" id="GO:1901982">
    <property type="term" value="F:maltose binding"/>
    <property type="evidence" value="ECO:0007669"/>
    <property type="project" value="TreeGrafter"/>
</dbReference>
<dbReference type="PROSITE" id="PS51257">
    <property type="entry name" value="PROKAR_LIPOPROTEIN"/>
    <property type="match status" value="1"/>
</dbReference>
<accession>A0A1H1LTJ1</accession>
<evidence type="ECO:0000256" key="3">
    <source>
        <dbReference type="ARBA" id="ARBA00022729"/>
    </source>
</evidence>
<dbReference type="Proteomes" id="UP000181956">
    <property type="component" value="Chromosome I"/>
</dbReference>
<feature type="signal peptide" evidence="4">
    <location>
        <begin position="1"/>
        <end position="29"/>
    </location>
</feature>
<proteinExistence type="inferred from homology"/>
<evidence type="ECO:0000313" key="6">
    <source>
        <dbReference type="Proteomes" id="UP000181956"/>
    </source>
</evidence>
<dbReference type="GO" id="GO:0055052">
    <property type="term" value="C:ATP-binding cassette (ABC) transporter complex, substrate-binding subunit-containing"/>
    <property type="evidence" value="ECO:0007669"/>
    <property type="project" value="TreeGrafter"/>
</dbReference>
<evidence type="ECO:0000256" key="2">
    <source>
        <dbReference type="ARBA" id="ARBA00022448"/>
    </source>
</evidence>
<dbReference type="STRING" id="412690.SAMN04489834_0192"/>
<dbReference type="Gene3D" id="3.40.190.10">
    <property type="entry name" value="Periplasmic binding protein-like II"/>
    <property type="match status" value="1"/>
</dbReference>
<comment type="similarity">
    <text evidence="1">Belongs to the bacterial solute-binding protein 1 family.</text>
</comment>
<dbReference type="AlphaFoldDB" id="A0A1H1LTJ1"/>
<dbReference type="PANTHER" id="PTHR30061">
    <property type="entry name" value="MALTOSE-BINDING PERIPLASMIC PROTEIN"/>
    <property type="match status" value="1"/>
</dbReference>
<name>A0A1H1LTJ1_9MICO</name>
<dbReference type="RefSeq" id="WP_083362377.1">
    <property type="nucleotide sequence ID" value="NZ_LT629742.1"/>
</dbReference>
<dbReference type="OrthoDB" id="2515046at2"/>
<reference evidence="6" key="1">
    <citation type="submission" date="2016-10" db="EMBL/GenBank/DDBJ databases">
        <authorList>
            <person name="Varghese N."/>
            <person name="Submissions S."/>
        </authorList>
    </citation>
    <scope>NUCLEOTIDE SEQUENCE [LARGE SCALE GENOMIC DNA]</scope>
    <source>
        <strain evidence="6">DSM 21772</strain>
    </source>
</reference>
<evidence type="ECO:0000256" key="4">
    <source>
        <dbReference type="SAM" id="SignalP"/>
    </source>
</evidence>
<keyword evidence="6" id="KW-1185">Reference proteome</keyword>
<dbReference type="PANTHER" id="PTHR30061:SF50">
    <property type="entry name" value="MALTOSE_MALTODEXTRIN-BINDING PERIPLASMIC PROTEIN"/>
    <property type="match status" value="1"/>
</dbReference>